<organism evidence="8">
    <name type="scientific">marine sediment metagenome</name>
    <dbReference type="NCBI Taxonomy" id="412755"/>
    <lineage>
        <taxon>unclassified sequences</taxon>
        <taxon>metagenomes</taxon>
        <taxon>ecological metagenomes</taxon>
    </lineage>
</organism>
<gene>
    <name evidence="8" type="ORF">LCGC14_0979320</name>
</gene>
<evidence type="ECO:0000259" key="7">
    <source>
        <dbReference type="Pfam" id="PF05425"/>
    </source>
</evidence>
<dbReference type="AlphaFoldDB" id="A0A0F9NVH2"/>
<dbReference type="Pfam" id="PF05425">
    <property type="entry name" value="CopD"/>
    <property type="match status" value="1"/>
</dbReference>
<dbReference type="EMBL" id="LAZR01003648">
    <property type="protein sequence ID" value="KKN16102.1"/>
    <property type="molecule type" value="Genomic_DNA"/>
</dbReference>
<reference evidence="8" key="1">
    <citation type="journal article" date="2015" name="Nature">
        <title>Complex archaea that bridge the gap between prokaryotes and eukaryotes.</title>
        <authorList>
            <person name="Spang A."/>
            <person name="Saw J.H."/>
            <person name="Jorgensen S.L."/>
            <person name="Zaremba-Niedzwiedzka K."/>
            <person name="Martijn J."/>
            <person name="Lind A.E."/>
            <person name="van Eijk R."/>
            <person name="Schleper C."/>
            <person name="Guy L."/>
            <person name="Ettema T.J."/>
        </authorList>
    </citation>
    <scope>NUCLEOTIDE SEQUENCE</scope>
</reference>
<proteinExistence type="predicted"/>
<evidence type="ECO:0000256" key="4">
    <source>
        <dbReference type="ARBA" id="ARBA00022989"/>
    </source>
</evidence>
<comment type="subcellular location">
    <subcellularLocation>
        <location evidence="1">Cell membrane</location>
        <topology evidence="1">Multi-pass membrane protein</topology>
    </subcellularLocation>
</comment>
<dbReference type="InterPro" id="IPR008457">
    <property type="entry name" value="Cu-R_CopD_dom"/>
</dbReference>
<feature type="transmembrane region" description="Helical" evidence="6">
    <location>
        <begin position="204"/>
        <end position="223"/>
    </location>
</feature>
<feature type="domain" description="Copper resistance protein D" evidence="7">
    <location>
        <begin position="196"/>
        <end position="293"/>
    </location>
</feature>
<dbReference type="PANTHER" id="PTHR34820">
    <property type="entry name" value="INNER MEMBRANE PROTEIN YEBZ"/>
    <property type="match status" value="1"/>
</dbReference>
<keyword evidence="3 6" id="KW-0812">Transmembrane</keyword>
<dbReference type="PANTHER" id="PTHR34820:SF4">
    <property type="entry name" value="INNER MEMBRANE PROTEIN YEBZ"/>
    <property type="match status" value="1"/>
</dbReference>
<keyword evidence="4 6" id="KW-1133">Transmembrane helix</keyword>
<feature type="transmembrane region" description="Helical" evidence="6">
    <location>
        <begin position="235"/>
        <end position="256"/>
    </location>
</feature>
<evidence type="ECO:0000256" key="6">
    <source>
        <dbReference type="SAM" id="Phobius"/>
    </source>
</evidence>
<feature type="transmembrane region" description="Helical" evidence="6">
    <location>
        <begin position="105"/>
        <end position="122"/>
    </location>
</feature>
<feature type="transmembrane region" description="Helical" evidence="6">
    <location>
        <begin position="6"/>
        <end position="33"/>
    </location>
</feature>
<evidence type="ECO:0000256" key="3">
    <source>
        <dbReference type="ARBA" id="ARBA00022692"/>
    </source>
</evidence>
<evidence type="ECO:0000313" key="8">
    <source>
        <dbReference type="EMBL" id="KKN16102.1"/>
    </source>
</evidence>
<feature type="transmembrane region" description="Helical" evidence="6">
    <location>
        <begin position="277"/>
        <end position="299"/>
    </location>
</feature>
<feature type="transmembrane region" description="Helical" evidence="6">
    <location>
        <begin position="164"/>
        <end position="183"/>
    </location>
</feature>
<comment type="caution">
    <text evidence="8">The sequence shown here is derived from an EMBL/GenBank/DDBJ whole genome shotgun (WGS) entry which is preliminary data.</text>
</comment>
<evidence type="ECO:0000256" key="1">
    <source>
        <dbReference type="ARBA" id="ARBA00004651"/>
    </source>
</evidence>
<evidence type="ECO:0000256" key="2">
    <source>
        <dbReference type="ARBA" id="ARBA00022475"/>
    </source>
</evidence>
<evidence type="ECO:0000256" key="5">
    <source>
        <dbReference type="ARBA" id="ARBA00023136"/>
    </source>
</evidence>
<name>A0A0F9NVH2_9ZZZZ</name>
<dbReference type="GO" id="GO:0006825">
    <property type="term" value="P:copper ion transport"/>
    <property type="evidence" value="ECO:0007669"/>
    <property type="project" value="InterPro"/>
</dbReference>
<keyword evidence="2" id="KW-1003">Cell membrane</keyword>
<sequence length="302" mass="33479">MQLSEWSVLLLLLKLASYIAIVGLAGTLLMRFMCGNSNVAEHHLISFHQFLKRWQITCVVTGSIAALLQVPIEAGAMAESGFMGMFDPFMLEIVWQSVIGDQARFRIPALIIALISACMWNVESDDNVAGYKNGAVILIMLGFIAYSFTFTGHSANENGLVKSILTFHLIAIASWLGSLWPLYKSCTLLPTSEVKRLMHYFGQLAIVIVFVLLISGLTLLLRYLESFSALFTSDYGQLILLKLLLVSAMLFLGAWHKLFLVPQITQQHHISILKRSITVEIVIALFVLITTSVFTTLVGPPI</sequence>
<feature type="transmembrane region" description="Helical" evidence="6">
    <location>
        <begin position="134"/>
        <end position="152"/>
    </location>
</feature>
<keyword evidence="5 6" id="KW-0472">Membrane</keyword>
<accession>A0A0F9NVH2</accession>
<dbReference type="GO" id="GO:0005886">
    <property type="term" value="C:plasma membrane"/>
    <property type="evidence" value="ECO:0007669"/>
    <property type="project" value="UniProtKB-SubCell"/>
</dbReference>
<protein>
    <recommendedName>
        <fullName evidence="7">Copper resistance protein D domain-containing protein</fullName>
    </recommendedName>
</protein>
<dbReference type="InterPro" id="IPR032694">
    <property type="entry name" value="CopC/D"/>
</dbReference>